<dbReference type="InterPro" id="IPR036787">
    <property type="entry name" value="T_IF-3_N_sf"/>
</dbReference>
<evidence type="ECO:0000256" key="2">
    <source>
        <dbReference type="ARBA" id="ARBA00022540"/>
    </source>
</evidence>
<dbReference type="Pfam" id="PF00707">
    <property type="entry name" value="IF3_C"/>
    <property type="match status" value="1"/>
</dbReference>
<sequence>MMMIHISRKLPWRKVSQLADACVSPASRCRSSQSGIHASAIVGASITGDASDAAPTPPRLTQSPARSYSAKTHPSKGKQTGGHASKENAPTRSDLGGRGVVTVLDQDDHVVGIVNVDAARGKAEQEGLKLVLVQPNAKPHPIYKLMTGKQLHEEQMKEKELRKERRTEGGNHVEKTVQISAKIAVHDLEVHLKKIEKWLEKGHKVRVHIKGREETQKEMDEIVTGIRQRMSKANITGQRKTKHDTHFILQCQ</sequence>
<feature type="compositionally biased region" description="Polar residues" evidence="4">
    <location>
        <begin position="59"/>
        <end position="72"/>
    </location>
</feature>
<dbReference type="PANTHER" id="PTHR10938">
    <property type="entry name" value="TRANSLATION INITIATION FACTOR IF-3"/>
    <property type="match status" value="1"/>
</dbReference>
<organism evidence="7 8">
    <name type="scientific">Priapulus caudatus</name>
    <name type="common">Priapulid worm</name>
    <dbReference type="NCBI Taxonomy" id="37621"/>
    <lineage>
        <taxon>Eukaryota</taxon>
        <taxon>Metazoa</taxon>
        <taxon>Ecdysozoa</taxon>
        <taxon>Scalidophora</taxon>
        <taxon>Priapulida</taxon>
        <taxon>Priapulimorpha</taxon>
        <taxon>Priapulimorphida</taxon>
        <taxon>Priapulidae</taxon>
        <taxon>Priapulus</taxon>
    </lineage>
</organism>
<evidence type="ECO:0000256" key="4">
    <source>
        <dbReference type="SAM" id="MobiDB-lite"/>
    </source>
</evidence>
<keyword evidence="7" id="KW-1185">Reference proteome</keyword>
<dbReference type="Gene3D" id="3.10.20.80">
    <property type="entry name" value="Translation initiation factor 3 (IF-3), N-terminal domain"/>
    <property type="match status" value="1"/>
</dbReference>
<dbReference type="PANTHER" id="PTHR10938:SF0">
    <property type="entry name" value="TRANSLATION INITIATION FACTOR IF-3, MITOCHONDRIAL"/>
    <property type="match status" value="1"/>
</dbReference>
<evidence type="ECO:0000313" key="8">
    <source>
        <dbReference type="RefSeq" id="XP_014663431.1"/>
    </source>
</evidence>
<dbReference type="Proteomes" id="UP000695022">
    <property type="component" value="Unplaced"/>
</dbReference>
<evidence type="ECO:0000256" key="1">
    <source>
        <dbReference type="ARBA" id="ARBA00005439"/>
    </source>
</evidence>
<feature type="region of interest" description="Disordered" evidence="4">
    <location>
        <begin position="48"/>
        <end position="98"/>
    </location>
</feature>
<dbReference type="InterPro" id="IPR019814">
    <property type="entry name" value="Translation_initiation_fac_3_N"/>
</dbReference>
<comment type="similarity">
    <text evidence="1">Belongs to the IF-3 family.</text>
</comment>
<evidence type="ECO:0000313" key="7">
    <source>
        <dbReference type="Proteomes" id="UP000695022"/>
    </source>
</evidence>
<reference evidence="8" key="1">
    <citation type="submission" date="2025-08" db="UniProtKB">
        <authorList>
            <consortium name="RefSeq"/>
        </authorList>
    </citation>
    <scope>IDENTIFICATION</scope>
</reference>
<dbReference type="InterPro" id="IPR001288">
    <property type="entry name" value="Translation_initiation_fac_3"/>
</dbReference>
<dbReference type="SUPFAM" id="SSF54364">
    <property type="entry name" value="Translation initiation factor IF3, N-terminal domain"/>
    <property type="match status" value="1"/>
</dbReference>
<proteinExistence type="inferred from homology"/>
<evidence type="ECO:0000259" key="5">
    <source>
        <dbReference type="Pfam" id="PF00707"/>
    </source>
</evidence>
<accession>A0ABM1DU10</accession>
<protein>
    <submittedName>
        <fullName evidence="8">Translation initiation factor IF-3-like</fullName>
    </submittedName>
</protein>
<dbReference type="InterPro" id="IPR019815">
    <property type="entry name" value="Translation_initiation_fac_3_C"/>
</dbReference>
<name>A0ABM1DU10_PRICU</name>
<feature type="domain" description="Translation initiation factor 3 C-terminal" evidence="5">
    <location>
        <begin position="175"/>
        <end position="229"/>
    </location>
</feature>
<dbReference type="GeneID" id="106806091"/>
<dbReference type="InterPro" id="IPR036788">
    <property type="entry name" value="T_IF-3_C_sf"/>
</dbReference>
<keyword evidence="3" id="KW-0648">Protein biosynthesis</keyword>
<evidence type="ECO:0000259" key="6">
    <source>
        <dbReference type="Pfam" id="PF05198"/>
    </source>
</evidence>
<dbReference type="SUPFAM" id="SSF55200">
    <property type="entry name" value="Translation initiation factor IF3, C-terminal domain"/>
    <property type="match status" value="1"/>
</dbReference>
<keyword evidence="2" id="KW-0396">Initiation factor</keyword>
<gene>
    <name evidence="8" type="primary">LOC106806091</name>
</gene>
<dbReference type="Pfam" id="PF05198">
    <property type="entry name" value="IF3_N"/>
    <property type="match status" value="1"/>
</dbReference>
<dbReference type="NCBIfam" id="TIGR00168">
    <property type="entry name" value="infC"/>
    <property type="match status" value="1"/>
</dbReference>
<dbReference type="RefSeq" id="XP_014663431.1">
    <property type="nucleotide sequence ID" value="XM_014807945.1"/>
</dbReference>
<feature type="domain" description="Translation initiation factor 3 N-terminal" evidence="6">
    <location>
        <begin position="101"/>
        <end position="160"/>
    </location>
</feature>
<dbReference type="Gene3D" id="3.30.110.10">
    <property type="entry name" value="Translation initiation factor 3 (IF-3), C-terminal domain"/>
    <property type="match status" value="1"/>
</dbReference>
<evidence type="ECO:0000256" key="3">
    <source>
        <dbReference type="ARBA" id="ARBA00022917"/>
    </source>
</evidence>